<sequence>MCLDLLLLLLLHLLPLLSKACSPCSSSIHLSSDLASMYGFEGGRLTQTLWLLDRSKPRSSGTNGSIR</sequence>
<evidence type="ECO:0008006" key="3">
    <source>
        <dbReference type="Google" id="ProtNLM"/>
    </source>
</evidence>
<feature type="signal peptide" evidence="1">
    <location>
        <begin position="1"/>
        <end position="20"/>
    </location>
</feature>
<evidence type="ECO:0000313" key="2">
    <source>
        <dbReference type="EMBL" id="ALL40877.1"/>
    </source>
</evidence>
<accession>A0A0S1MJ43</accession>
<reference evidence="2" key="1">
    <citation type="submission" date="2015-07" db="EMBL/GenBank/DDBJ databases">
        <title>Elucidating the P. pachyrhizi secretome and potential effectors.</title>
        <authorList>
            <person name="de Carvalho M.C.C.G."/>
            <person name="Nascimento L.C."/>
            <person name="Darben L.M."/>
            <person name="Polizel-Podanosqui A.M."/>
            <person name="Lopes-Caitar V.S."/>
            <person name="Rocha C.S."/>
            <person name="Qi M."/>
            <person name="Carazolle M."/>
            <person name="Kuwahara M.K."/>
            <person name="Pereira G.A.G."/>
            <person name="Abdelnoor R.V."/>
            <person name="Whitham S.A."/>
            <person name="Marcelino-Guimaraes F.C."/>
        </authorList>
    </citation>
    <scope>NUCLEOTIDE SEQUENCE</scope>
</reference>
<feature type="chain" id="PRO_5006589305" description="Secreted protein" evidence="1">
    <location>
        <begin position="21"/>
        <end position="67"/>
    </location>
</feature>
<dbReference type="AlphaFoldDB" id="A0A0S1MJ43"/>
<evidence type="ECO:0000256" key="1">
    <source>
        <dbReference type="SAM" id="SignalP"/>
    </source>
</evidence>
<name>A0A0S1MJ43_PHAPC</name>
<proteinExistence type="evidence at transcript level"/>
<dbReference type="EMBL" id="KT246786">
    <property type="protein sequence ID" value="ALL40877.1"/>
    <property type="molecule type" value="mRNA"/>
</dbReference>
<keyword evidence="1" id="KW-0732">Signal</keyword>
<protein>
    <recommendedName>
        <fullName evidence="3">Secreted protein</fullName>
    </recommendedName>
</protein>
<organism evidence="2">
    <name type="scientific">Phakopsora pachyrhizi</name>
    <name type="common">Asian soybean rust disease fungus</name>
    <dbReference type="NCBI Taxonomy" id="170000"/>
    <lineage>
        <taxon>Eukaryota</taxon>
        <taxon>Fungi</taxon>
        <taxon>Dikarya</taxon>
        <taxon>Basidiomycota</taxon>
        <taxon>Pucciniomycotina</taxon>
        <taxon>Pucciniomycetes</taxon>
        <taxon>Pucciniales</taxon>
        <taxon>Phakopsoraceae</taxon>
        <taxon>Phakopsora</taxon>
    </lineage>
</organism>